<name>A0A2P7QVB1_9SPHN</name>
<evidence type="ECO:0000259" key="7">
    <source>
        <dbReference type="PROSITE" id="PS51198"/>
    </source>
</evidence>
<dbReference type="PANTHER" id="PTHR11070:SF2">
    <property type="entry name" value="ATP-DEPENDENT DNA HELICASE SRS2"/>
    <property type="match status" value="1"/>
</dbReference>
<keyword evidence="4 6" id="KW-0067">ATP-binding</keyword>
<dbReference type="GO" id="GO:0000725">
    <property type="term" value="P:recombinational repair"/>
    <property type="evidence" value="ECO:0007669"/>
    <property type="project" value="TreeGrafter"/>
</dbReference>
<reference evidence="8 9" key="1">
    <citation type="submission" date="2018-03" db="EMBL/GenBank/DDBJ databases">
        <title>The draft genome of Sphingosinicella sp. GL-C-18.</title>
        <authorList>
            <person name="Liu L."/>
            <person name="Li L."/>
            <person name="Liang L."/>
            <person name="Zhang X."/>
            <person name="Wang T."/>
        </authorList>
    </citation>
    <scope>NUCLEOTIDE SEQUENCE [LARGE SCALE GENOMIC DNA]</scope>
    <source>
        <strain evidence="8 9">GL-C-18</strain>
    </source>
</reference>
<proteinExistence type="predicted"/>
<keyword evidence="9" id="KW-1185">Reference proteome</keyword>
<gene>
    <name evidence="8" type="ORF">C7I55_06545</name>
</gene>
<dbReference type="InterPro" id="IPR014016">
    <property type="entry name" value="UvrD-like_ATP-bd"/>
</dbReference>
<dbReference type="Proteomes" id="UP000241167">
    <property type="component" value="Unassembled WGS sequence"/>
</dbReference>
<evidence type="ECO:0000256" key="3">
    <source>
        <dbReference type="ARBA" id="ARBA00022806"/>
    </source>
</evidence>
<evidence type="ECO:0000256" key="4">
    <source>
        <dbReference type="ARBA" id="ARBA00022840"/>
    </source>
</evidence>
<dbReference type="RefSeq" id="WP_106512082.1">
    <property type="nucleotide sequence ID" value="NZ_PXYI01000002.1"/>
</dbReference>
<dbReference type="Pfam" id="PF00580">
    <property type="entry name" value="UvrD-helicase"/>
    <property type="match status" value="1"/>
</dbReference>
<dbReference type="OrthoDB" id="5461146at2"/>
<dbReference type="SUPFAM" id="SSF52540">
    <property type="entry name" value="P-loop containing nucleoside triphosphate hydrolases"/>
    <property type="match status" value="1"/>
</dbReference>
<keyword evidence="2 6" id="KW-0378">Hydrolase</keyword>
<comment type="caution">
    <text evidence="8">The sequence shown here is derived from an EMBL/GenBank/DDBJ whole genome shotgun (WGS) entry which is preliminary data.</text>
</comment>
<accession>A0A2P7QVB1</accession>
<dbReference type="EMBL" id="PXYI01000002">
    <property type="protein sequence ID" value="PSJ41917.1"/>
    <property type="molecule type" value="Genomic_DNA"/>
</dbReference>
<dbReference type="InterPro" id="IPR027417">
    <property type="entry name" value="P-loop_NTPase"/>
</dbReference>
<keyword evidence="1 6" id="KW-0547">Nucleotide-binding</keyword>
<evidence type="ECO:0000256" key="5">
    <source>
        <dbReference type="ARBA" id="ARBA00034923"/>
    </source>
</evidence>
<evidence type="ECO:0000256" key="2">
    <source>
        <dbReference type="ARBA" id="ARBA00022801"/>
    </source>
</evidence>
<dbReference type="GO" id="GO:0043138">
    <property type="term" value="F:3'-5' DNA helicase activity"/>
    <property type="evidence" value="ECO:0007669"/>
    <property type="project" value="TreeGrafter"/>
</dbReference>
<dbReference type="GO" id="GO:0016787">
    <property type="term" value="F:hydrolase activity"/>
    <property type="evidence" value="ECO:0007669"/>
    <property type="project" value="UniProtKB-UniRule"/>
</dbReference>
<organism evidence="8 9">
    <name type="scientific">Allosphingosinicella deserti</name>
    <dbReference type="NCBI Taxonomy" id="2116704"/>
    <lineage>
        <taxon>Bacteria</taxon>
        <taxon>Pseudomonadati</taxon>
        <taxon>Pseudomonadota</taxon>
        <taxon>Alphaproteobacteria</taxon>
        <taxon>Sphingomonadales</taxon>
        <taxon>Sphingomonadaceae</taxon>
        <taxon>Allosphingosinicella</taxon>
    </lineage>
</organism>
<evidence type="ECO:0000313" key="9">
    <source>
        <dbReference type="Proteomes" id="UP000241167"/>
    </source>
</evidence>
<protein>
    <recommendedName>
        <fullName evidence="5">DNA 3'-5' helicase II</fullName>
    </recommendedName>
</protein>
<evidence type="ECO:0000313" key="8">
    <source>
        <dbReference type="EMBL" id="PSJ41917.1"/>
    </source>
</evidence>
<keyword evidence="3 6" id="KW-0347">Helicase</keyword>
<dbReference type="Gene3D" id="3.40.50.300">
    <property type="entry name" value="P-loop containing nucleotide triphosphate hydrolases"/>
    <property type="match status" value="2"/>
</dbReference>
<dbReference type="PROSITE" id="PS51198">
    <property type="entry name" value="UVRD_HELICASE_ATP_BIND"/>
    <property type="match status" value="1"/>
</dbReference>
<feature type="binding site" evidence="6">
    <location>
        <begin position="38"/>
        <end position="45"/>
    </location>
    <ligand>
        <name>ATP</name>
        <dbReference type="ChEBI" id="CHEBI:30616"/>
    </ligand>
</feature>
<sequence length="633" mass="70183">MNVDNAPPQSNVTLDDDVEAEIASYLDLENPSSFFLFAGAGAGKTRSLVNALRHIATKYRDTLRLRARHVAVITYTNAACEEITRRLEYDPLFVVQTIHSFAWSQIQGFSSDIREWLRSNLQTEIADLTAEEAKGRAGTKASAARLASIESKQRRLGRLDEIKAFTYNPSSENRERNALNHSEVIKIFATFLLEKSLMQRMFVERYPFLLIDESQDTNKTLIDAFLTVQQAHARRFCLGLIGDTMQRIYLDGKENIERALPRGWETPKKVLNHRSPRRIVRLINAIRSGADEQLQEPRDDASEGWARLFAFPVDTPDKPAVEDGVRAYMADLTGDASWIDRDQCKILTLEHHMAAKRMGFEQLFDAIAPIEAFRTAFLDGSFAPTRFFTHSVLPLVAATQRGDKFLATKLVREASPLLRKDVLKGSEKPLDQLRIAQAAIDSLMSLWANGDPTCGAVLKNVASTDLFVVPDSLKAALAALSTEAVGTESDEEADPVGESVAALLTLLDCPFSMIAAYASYVAREASFDTHQGVKGLEFDRVMVLMDDGDSRGFLFGYDKLLGAKAPSASDLKNAEEGKDSSLDRTRRLFYVTCSRAKSSLALVAYSTDPGAMKTHVIQSGLFDEDEVHLGLPA</sequence>
<dbReference type="GO" id="GO:0003677">
    <property type="term" value="F:DNA binding"/>
    <property type="evidence" value="ECO:0007669"/>
    <property type="project" value="InterPro"/>
</dbReference>
<evidence type="ECO:0000256" key="1">
    <source>
        <dbReference type="ARBA" id="ARBA00022741"/>
    </source>
</evidence>
<dbReference type="InterPro" id="IPR000212">
    <property type="entry name" value="DNA_helicase_UvrD/REP"/>
</dbReference>
<feature type="domain" description="UvrD-like helicase ATP-binding" evidence="7">
    <location>
        <begin position="17"/>
        <end position="289"/>
    </location>
</feature>
<dbReference type="PANTHER" id="PTHR11070">
    <property type="entry name" value="UVRD / RECB / PCRA DNA HELICASE FAMILY MEMBER"/>
    <property type="match status" value="1"/>
</dbReference>
<dbReference type="AlphaFoldDB" id="A0A2P7QVB1"/>
<evidence type="ECO:0000256" key="6">
    <source>
        <dbReference type="PROSITE-ProRule" id="PRU00560"/>
    </source>
</evidence>
<dbReference type="GO" id="GO:0005524">
    <property type="term" value="F:ATP binding"/>
    <property type="evidence" value="ECO:0007669"/>
    <property type="project" value="UniProtKB-UniRule"/>
</dbReference>